<dbReference type="VEuPathDB" id="CryptoDB:ChTU502y2012_407g1830"/>
<dbReference type="EMBL" id="JTAI01000005">
    <property type="protein sequence ID" value="PPS93899.1"/>
    <property type="molecule type" value="Genomic_DNA"/>
</dbReference>
<dbReference type="VEuPathDB" id="CryptoDB:Chro.70417"/>
<dbReference type="VEuPathDB" id="CryptoDB:GY17_00003093"/>
<dbReference type="VEuPathDB" id="CryptoDB:CHUDEA7_3740"/>
<accession>A0A0S4TIZ9</accession>
<reference evidence="1" key="2">
    <citation type="submission" date="2015-08" db="EMBL/GenBank/DDBJ databases">
        <authorList>
            <person name="Babu N.S."/>
            <person name="Beckwith C.J."/>
            <person name="Beseler K.G."/>
            <person name="Brison A."/>
            <person name="Carone J.V."/>
            <person name="Caskin T.P."/>
            <person name="Diamond M."/>
            <person name="Durham M.E."/>
            <person name="Foxe J.M."/>
            <person name="Go M."/>
            <person name="Henderson B.A."/>
            <person name="Jones I.B."/>
            <person name="McGettigan J.A."/>
            <person name="Micheletti S.J."/>
            <person name="Nasrallah M.E."/>
            <person name="Ortiz D."/>
            <person name="Piller C.R."/>
            <person name="Privatt S.R."/>
            <person name="Schneider S.L."/>
            <person name="Sharp S."/>
            <person name="Smith T.C."/>
            <person name="Stanton J.D."/>
            <person name="Ullery H.E."/>
            <person name="Wilson R.J."/>
            <person name="Serrano M.G."/>
            <person name="Buck G."/>
            <person name="Lee V."/>
            <person name="Wang Y."/>
            <person name="Carvalho R."/>
            <person name="Voegtly L."/>
            <person name="Shi R."/>
            <person name="Duckworth R."/>
            <person name="Johnson A."/>
            <person name="Loviza R."/>
            <person name="Walstead R."/>
            <person name="Shah Z."/>
            <person name="Kiflezghi M."/>
            <person name="Wade K."/>
            <person name="Ball S.L."/>
            <person name="Bradley K.W."/>
            <person name="Asai D.J."/>
            <person name="Bowman C.A."/>
            <person name="Russell D.A."/>
            <person name="Pope W.H."/>
            <person name="Jacobs-Sera D."/>
            <person name="Hendrix R.W."/>
            <person name="Hatfull G.F."/>
        </authorList>
    </citation>
    <scope>NUCLEOTIDE SEQUENCE [LARGE SCALE GENOMIC DNA]</scope>
</reference>
<gene>
    <name evidence="1" type="ORF">CHUDEA7_3740</name>
    <name evidence="2" type="ORF">GY17_00003093</name>
</gene>
<dbReference type="Proteomes" id="UP000199752">
    <property type="component" value="Chromosome 7"/>
</dbReference>
<name>A0A0S4TIZ9_CRYHO</name>
<protein>
    <submittedName>
        <fullName evidence="1">Uncharacterized protein</fullName>
    </submittedName>
</protein>
<evidence type="ECO:0000313" key="1">
    <source>
        <dbReference type="EMBL" id="CUV07361.1"/>
    </source>
</evidence>
<organism evidence="1">
    <name type="scientific">Cryptosporidium hominis</name>
    <dbReference type="NCBI Taxonomy" id="237895"/>
    <lineage>
        <taxon>Eukaryota</taxon>
        <taxon>Sar</taxon>
        <taxon>Alveolata</taxon>
        <taxon>Apicomplexa</taxon>
        <taxon>Conoidasida</taxon>
        <taxon>Coccidia</taxon>
        <taxon>Eucoccidiorida</taxon>
        <taxon>Eimeriorina</taxon>
        <taxon>Cryptosporidiidae</taxon>
        <taxon>Cryptosporidium</taxon>
    </lineage>
</organism>
<evidence type="ECO:0000313" key="2">
    <source>
        <dbReference type="EMBL" id="PPS93899.1"/>
    </source>
</evidence>
<dbReference type="OrthoDB" id="10054414at2759"/>
<reference evidence="2 3" key="3">
    <citation type="submission" date="2017-10" db="EMBL/GenBank/DDBJ databases">
        <title>Consistent, comparative and evidence-based genome annotation and re-annotation for the closely-related species, Cryptosporidium parvum, C. hominis and C. tyzzeri.</title>
        <authorList>
            <person name="Baptista R.P."/>
            <person name="Li Y."/>
            <person name="Sateriale A."/>
            <person name="Striepen B."/>
            <person name="Kissinger J.C."/>
        </authorList>
    </citation>
    <scope>NUCLEOTIDE SEQUENCE [LARGE SCALE GENOMIC DNA]</scope>
    <source>
        <strain evidence="2">30976</strain>
    </source>
</reference>
<dbReference type="Proteomes" id="UP001429100">
    <property type="component" value="Unassembled WGS sequence"/>
</dbReference>
<evidence type="ECO:0000313" key="3">
    <source>
        <dbReference type="Proteomes" id="UP001429100"/>
    </source>
</evidence>
<proteinExistence type="predicted"/>
<reference evidence="2 3" key="1">
    <citation type="submission" date="2014-11" db="EMBL/GenBank/DDBJ databases">
        <title>Comparative genomic analysis of Cryptosporidium hominis reveals occurrence of genetic recombination in virulent subtypes.</title>
        <authorList>
            <person name="Guo Y."/>
            <person name="Tang K."/>
            <person name="Frace M."/>
            <person name="Li N."/>
            <person name="Roellig D.M."/>
            <person name="Sammons S."/>
            <person name="Knipe K."/>
            <person name="Rowe L."/>
            <person name="Feng Y."/>
            <person name="Xiao L."/>
        </authorList>
    </citation>
    <scope>NUCLEOTIDE SEQUENCE [LARGE SCALE GENOMIC DNA]</scope>
    <source>
        <strain evidence="2">30976</strain>
    </source>
</reference>
<dbReference type="EMBL" id="LN877953">
    <property type="protein sequence ID" value="CUV07361.1"/>
    <property type="molecule type" value="Genomic_DNA"/>
</dbReference>
<keyword evidence="3" id="KW-1185">Reference proteome</keyword>
<dbReference type="AlphaFoldDB" id="A0A0S4TIZ9"/>
<sequence>MLTSHQKKFHDWFLSFKDSNNYNSKQNHSIKDIFNRFNHYIYNDLGIRTIASDFDLTMMTKHSGGYIDPLDNDGIIFSKSLSKEFNVFGMQAENVNISISVVTFSDPLLIPSNQRERFISGRRMIEHCLKESGAEFKVKNYYCFYPKIWQSQDLYSSIGLDAPMPLFKKYHLLQVASADKLLPNQILFIDDDIRNCKQALQDGFIVLHVEGNAGFSLKSVSVGFYYN</sequence>